<dbReference type="GO" id="GO:0016491">
    <property type="term" value="F:oxidoreductase activity"/>
    <property type="evidence" value="ECO:0007669"/>
    <property type="project" value="InterPro"/>
</dbReference>
<organism evidence="5 6">
    <name type="scientific">Odoribacter splanchnicus</name>
    <dbReference type="NCBI Taxonomy" id="28118"/>
    <lineage>
        <taxon>Bacteria</taxon>
        <taxon>Pseudomonadati</taxon>
        <taxon>Bacteroidota</taxon>
        <taxon>Bacteroidia</taxon>
        <taxon>Bacteroidales</taxon>
        <taxon>Odoribacteraceae</taxon>
        <taxon>Odoribacter</taxon>
    </lineage>
</organism>
<dbReference type="CDD" id="cd02966">
    <property type="entry name" value="TlpA_like_family"/>
    <property type="match status" value="1"/>
</dbReference>
<comment type="caution">
    <text evidence="5">The sequence shown here is derived from an EMBL/GenBank/DDBJ whole genome shotgun (WGS) entry which is preliminary data.</text>
</comment>
<keyword evidence="2" id="KW-0201">Cytochrome c-type biogenesis</keyword>
<reference evidence="5 6" key="1">
    <citation type="submission" date="2018-08" db="EMBL/GenBank/DDBJ databases">
        <title>A genome reference for cultivated species of the human gut microbiota.</title>
        <authorList>
            <person name="Zou Y."/>
            <person name="Xue W."/>
            <person name="Luo G."/>
        </authorList>
    </citation>
    <scope>NUCLEOTIDE SEQUENCE [LARGE SCALE GENOMIC DNA]</scope>
    <source>
        <strain evidence="5 6">AF16-14</strain>
    </source>
</reference>
<accession>A0A412TKU3</accession>
<dbReference type="Pfam" id="PF00578">
    <property type="entry name" value="AhpC-TSA"/>
    <property type="match status" value="1"/>
</dbReference>
<dbReference type="GO" id="GO:0017004">
    <property type="term" value="P:cytochrome complex assembly"/>
    <property type="evidence" value="ECO:0007669"/>
    <property type="project" value="UniProtKB-KW"/>
</dbReference>
<dbReference type="InterPro" id="IPR000866">
    <property type="entry name" value="AhpC/TSA"/>
</dbReference>
<dbReference type="AlphaFoldDB" id="A0A412TKU3"/>
<dbReference type="PANTHER" id="PTHR42852:SF6">
    <property type="entry name" value="THIOL:DISULFIDE INTERCHANGE PROTEIN DSBE"/>
    <property type="match status" value="1"/>
</dbReference>
<dbReference type="Proteomes" id="UP000284243">
    <property type="component" value="Unassembled WGS sequence"/>
</dbReference>
<keyword evidence="4" id="KW-0676">Redox-active center</keyword>
<dbReference type="EMBL" id="QRYC01000032">
    <property type="protein sequence ID" value="RGU54373.1"/>
    <property type="molecule type" value="Genomic_DNA"/>
</dbReference>
<dbReference type="PANTHER" id="PTHR42852">
    <property type="entry name" value="THIOL:DISULFIDE INTERCHANGE PROTEIN DSBE"/>
    <property type="match status" value="1"/>
</dbReference>
<dbReference type="InterPro" id="IPR013766">
    <property type="entry name" value="Thioredoxin_domain"/>
</dbReference>
<dbReference type="PROSITE" id="PS51257">
    <property type="entry name" value="PROKAR_LIPOPROTEIN"/>
    <property type="match status" value="1"/>
</dbReference>
<evidence type="ECO:0000256" key="4">
    <source>
        <dbReference type="ARBA" id="ARBA00023284"/>
    </source>
</evidence>
<sequence length="395" mass="44981">MKKIFLAFLCSSSLVACQTKYDGYILNGNIGGNSEGMKVQLVNEAVYPPVTIDSTVIKNGRFQLKGKVDRPGMYQLIIDKTGQDDPSQMLASRFYLENSVISYSGHVDSLRTYYWSDETFRKDPVVKGSASQDLYDRYLKSIADLRKQSGTINEKYLEVYHRPAMDGIFNTEEGIALIKQENEINKKLNIAQWKFIEEHPESIVGYDLALQFLQGMYVNLTVPQLEQLTALITKAWANIPPMAENFKTIADKAKTMAIGEKYQDIELMNPEGKMVKLSSCVPEGKYVMLEFWASWCGPCRGEIPHLRHVYQEYKDKGFEIISISIDEKKTDWDKAMKEEKMVWKQLCDPNGFNGPVAQKYNITGVPTCILLDKEGRIFKTEMRGAALDAVLQELY</sequence>
<dbReference type="RefSeq" id="WP_022160353.1">
    <property type="nucleotide sequence ID" value="NZ_CABJFF010000017.1"/>
</dbReference>
<dbReference type="Gene3D" id="3.40.30.10">
    <property type="entry name" value="Glutaredoxin"/>
    <property type="match status" value="1"/>
</dbReference>
<gene>
    <name evidence="5" type="ORF">DWW57_16450</name>
</gene>
<proteinExistence type="predicted"/>
<evidence type="ECO:0000256" key="2">
    <source>
        <dbReference type="ARBA" id="ARBA00022748"/>
    </source>
</evidence>
<evidence type="ECO:0000256" key="3">
    <source>
        <dbReference type="ARBA" id="ARBA00023157"/>
    </source>
</evidence>
<protein>
    <submittedName>
        <fullName evidence="5">AhpC/TSA family protein</fullName>
    </submittedName>
</protein>
<dbReference type="PROSITE" id="PS00194">
    <property type="entry name" value="THIOREDOXIN_1"/>
    <property type="match status" value="1"/>
</dbReference>
<dbReference type="InterPro" id="IPR025380">
    <property type="entry name" value="DUF4369"/>
</dbReference>
<dbReference type="Pfam" id="PF14289">
    <property type="entry name" value="DUF4369"/>
    <property type="match status" value="1"/>
</dbReference>
<dbReference type="InterPro" id="IPR050553">
    <property type="entry name" value="Thioredoxin_ResA/DsbE_sf"/>
</dbReference>
<evidence type="ECO:0000313" key="5">
    <source>
        <dbReference type="EMBL" id="RGU54373.1"/>
    </source>
</evidence>
<dbReference type="GO" id="GO:0016209">
    <property type="term" value="F:antioxidant activity"/>
    <property type="evidence" value="ECO:0007669"/>
    <property type="project" value="InterPro"/>
</dbReference>
<dbReference type="PROSITE" id="PS51352">
    <property type="entry name" value="THIOREDOXIN_2"/>
    <property type="match status" value="1"/>
</dbReference>
<dbReference type="SUPFAM" id="SSF52833">
    <property type="entry name" value="Thioredoxin-like"/>
    <property type="match status" value="1"/>
</dbReference>
<comment type="subcellular location">
    <subcellularLocation>
        <location evidence="1">Cell envelope</location>
    </subcellularLocation>
</comment>
<keyword evidence="3" id="KW-1015">Disulfide bond</keyword>
<evidence type="ECO:0000256" key="1">
    <source>
        <dbReference type="ARBA" id="ARBA00004196"/>
    </source>
</evidence>
<dbReference type="GO" id="GO:0030313">
    <property type="term" value="C:cell envelope"/>
    <property type="evidence" value="ECO:0007669"/>
    <property type="project" value="UniProtKB-SubCell"/>
</dbReference>
<dbReference type="InterPro" id="IPR017937">
    <property type="entry name" value="Thioredoxin_CS"/>
</dbReference>
<name>A0A412TKU3_9BACT</name>
<evidence type="ECO:0000313" key="6">
    <source>
        <dbReference type="Proteomes" id="UP000284243"/>
    </source>
</evidence>
<dbReference type="InterPro" id="IPR036249">
    <property type="entry name" value="Thioredoxin-like_sf"/>
</dbReference>